<reference evidence="3 5" key="2">
    <citation type="submission" date="2017-11" db="EMBL/GenBank/DDBJ databases">
        <title>Genome sequencing of Prevotella intermedia KCOM 1779.</title>
        <authorList>
            <person name="Kook J.-K."/>
            <person name="Park S.-N."/>
            <person name="Lim Y.K."/>
        </authorList>
    </citation>
    <scope>NUCLEOTIDE SEQUENCE [LARGE SCALE GENOMIC DNA]</scope>
    <source>
        <strain evidence="3 5">KCOM 1779</strain>
    </source>
</reference>
<dbReference type="RefSeq" id="WP_061869239.1">
    <property type="nucleotide sequence ID" value="NZ_JAWUZY010000038.1"/>
</dbReference>
<dbReference type="SUPFAM" id="SSF47413">
    <property type="entry name" value="lambda repressor-like DNA-binding domains"/>
    <property type="match status" value="1"/>
</dbReference>
<dbReference type="SMART" id="SM00530">
    <property type="entry name" value="HTH_XRE"/>
    <property type="match status" value="1"/>
</dbReference>
<dbReference type="EMBL" id="PGGD01000002">
    <property type="protein sequence ID" value="PJE98942.1"/>
    <property type="molecule type" value="Genomic_DNA"/>
</dbReference>
<evidence type="ECO:0000313" key="2">
    <source>
        <dbReference type="EMBL" id="PIK19430.1"/>
    </source>
</evidence>
<dbReference type="EMBL" id="PEKN01000002">
    <property type="protein sequence ID" value="PIK19430.1"/>
    <property type="molecule type" value="Genomic_DNA"/>
</dbReference>
<dbReference type="InterPro" id="IPR010982">
    <property type="entry name" value="Lambda_DNA-bd_dom_sf"/>
</dbReference>
<dbReference type="CDD" id="cd00093">
    <property type="entry name" value="HTH_XRE"/>
    <property type="match status" value="1"/>
</dbReference>
<sequence length="74" mass="8695">MEQNKLSLTIKQLRKEYRLTQEELAFKSGVGLRFVREMEQGKPTLRMDKVNQVLELFNMELGAIPISKEQPMKK</sequence>
<evidence type="ECO:0000259" key="1">
    <source>
        <dbReference type="PROSITE" id="PS50943"/>
    </source>
</evidence>
<dbReference type="GO" id="GO:0003677">
    <property type="term" value="F:DNA binding"/>
    <property type="evidence" value="ECO:0007669"/>
    <property type="project" value="InterPro"/>
</dbReference>
<reference evidence="4 7" key="3">
    <citation type="submission" date="2018-08" db="EMBL/GenBank/DDBJ databases">
        <title>Comparative analysis of Prevotella intermedia strains.</title>
        <authorList>
            <person name="Moon J.-H."/>
            <person name="Lee J.-H."/>
        </authorList>
    </citation>
    <scope>NUCLEOTIDE SEQUENCE [LARGE SCALE GENOMIC DNA]</scope>
    <source>
        <strain evidence="4 7">ATCC 15033</strain>
    </source>
</reference>
<dbReference type="Pfam" id="PF01381">
    <property type="entry name" value="HTH_3"/>
    <property type="match status" value="1"/>
</dbReference>
<keyword evidence="7" id="KW-1185">Reference proteome</keyword>
<organism evidence="2 6">
    <name type="scientific">Prevotella intermedia</name>
    <dbReference type="NCBI Taxonomy" id="28131"/>
    <lineage>
        <taxon>Bacteria</taxon>
        <taxon>Pseudomonadati</taxon>
        <taxon>Bacteroidota</taxon>
        <taxon>Bacteroidia</taxon>
        <taxon>Bacteroidales</taxon>
        <taxon>Prevotellaceae</taxon>
        <taxon>Prevotella</taxon>
    </lineage>
</organism>
<dbReference type="Proteomes" id="UP000230046">
    <property type="component" value="Unassembled WGS sequence"/>
</dbReference>
<dbReference type="PROSITE" id="PS50943">
    <property type="entry name" value="HTH_CROC1"/>
    <property type="match status" value="1"/>
</dbReference>
<evidence type="ECO:0000313" key="5">
    <source>
        <dbReference type="Proteomes" id="UP000228641"/>
    </source>
</evidence>
<accession>A0A2G8I7F4</accession>
<gene>
    <name evidence="2" type="ORF">CTI18_10895</name>
    <name evidence="3" type="ORF">CUB97_11380</name>
    <name evidence="4" type="ORF">D2S45_03440</name>
</gene>
<dbReference type="Proteomes" id="UP000283868">
    <property type="component" value="Unassembled WGS sequence"/>
</dbReference>
<dbReference type="InterPro" id="IPR017507">
    <property type="entry name" value="Tscrpt_reg_HipB-like"/>
</dbReference>
<dbReference type="Proteomes" id="UP000228641">
    <property type="component" value="Unassembled WGS sequence"/>
</dbReference>
<evidence type="ECO:0000313" key="3">
    <source>
        <dbReference type="EMBL" id="PJE98942.1"/>
    </source>
</evidence>
<dbReference type="EMBL" id="QXEN01000003">
    <property type="protein sequence ID" value="RRF87956.1"/>
    <property type="molecule type" value="Genomic_DNA"/>
</dbReference>
<protein>
    <submittedName>
        <fullName evidence="2">Transcriptional regulator</fullName>
    </submittedName>
</protein>
<evidence type="ECO:0000313" key="6">
    <source>
        <dbReference type="Proteomes" id="UP000230046"/>
    </source>
</evidence>
<name>A0A2G8I7F4_PREIN</name>
<reference evidence="2 6" key="1">
    <citation type="submission" date="2017-11" db="EMBL/GenBank/DDBJ databases">
        <title>Genome sequencing of Prevotella intermedia KCOM 1653.</title>
        <authorList>
            <person name="Kook J.-K."/>
            <person name="Park S.-N."/>
            <person name="Lim Y.K."/>
        </authorList>
    </citation>
    <scope>NUCLEOTIDE SEQUENCE [LARGE SCALE GENOMIC DNA]</scope>
    <source>
        <strain evidence="2 6">KCOM 1653</strain>
    </source>
</reference>
<evidence type="ECO:0000313" key="4">
    <source>
        <dbReference type="EMBL" id="RRF87956.1"/>
    </source>
</evidence>
<comment type="caution">
    <text evidence="2">The sequence shown here is derived from an EMBL/GenBank/DDBJ whole genome shotgun (WGS) entry which is preliminary data.</text>
</comment>
<dbReference type="Gene3D" id="1.10.260.40">
    <property type="entry name" value="lambda repressor-like DNA-binding domains"/>
    <property type="match status" value="1"/>
</dbReference>
<dbReference type="InterPro" id="IPR001387">
    <property type="entry name" value="Cro/C1-type_HTH"/>
</dbReference>
<evidence type="ECO:0000313" key="7">
    <source>
        <dbReference type="Proteomes" id="UP000283868"/>
    </source>
</evidence>
<dbReference type="NCBIfam" id="TIGR03070">
    <property type="entry name" value="couple_hipB"/>
    <property type="match status" value="1"/>
</dbReference>
<proteinExistence type="predicted"/>
<feature type="domain" description="HTH cro/C1-type" evidence="1">
    <location>
        <begin position="10"/>
        <end position="64"/>
    </location>
</feature>
<dbReference type="AlphaFoldDB" id="A0A2G8I7F4"/>